<feature type="domain" description="N-acetyltransferase" evidence="1">
    <location>
        <begin position="2"/>
        <end position="140"/>
    </location>
</feature>
<dbReference type="GO" id="GO:0016747">
    <property type="term" value="F:acyltransferase activity, transferring groups other than amino-acyl groups"/>
    <property type="evidence" value="ECO:0007669"/>
    <property type="project" value="InterPro"/>
</dbReference>
<dbReference type="EMBL" id="JADIMC010000050">
    <property type="protein sequence ID" value="MBO8476196.1"/>
    <property type="molecule type" value="Genomic_DNA"/>
</dbReference>
<evidence type="ECO:0000313" key="2">
    <source>
        <dbReference type="EMBL" id="MBO8476196.1"/>
    </source>
</evidence>
<gene>
    <name evidence="2" type="ORF">IAB88_04315</name>
</gene>
<organism evidence="2 3">
    <name type="scientific">Candidatus Limisoma faecipullorum</name>
    <dbReference type="NCBI Taxonomy" id="2840854"/>
    <lineage>
        <taxon>Bacteria</taxon>
        <taxon>Pseudomonadati</taxon>
        <taxon>Bacteroidota</taxon>
        <taxon>Bacteroidia</taxon>
        <taxon>Bacteroidales</taxon>
        <taxon>Candidatus Limisoma</taxon>
    </lineage>
</organism>
<dbReference type="InterPro" id="IPR016181">
    <property type="entry name" value="Acyl_CoA_acyltransferase"/>
</dbReference>
<comment type="caution">
    <text evidence="2">The sequence shown here is derived from an EMBL/GenBank/DDBJ whole genome shotgun (WGS) entry which is preliminary data.</text>
</comment>
<dbReference type="PROSITE" id="PS51186">
    <property type="entry name" value="GNAT"/>
    <property type="match status" value="1"/>
</dbReference>
<dbReference type="Proteomes" id="UP000823598">
    <property type="component" value="Unassembled WGS sequence"/>
</dbReference>
<dbReference type="SUPFAM" id="SSF55729">
    <property type="entry name" value="Acyl-CoA N-acyltransferases (Nat)"/>
    <property type="match status" value="1"/>
</dbReference>
<name>A0A9D9IQ27_9BACT</name>
<evidence type="ECO:0000313" key="3">
    <source>
        <dbReference type="Proteomes" id="UP000823598"/>
    </source>
</evidence>
<dbReference type="Gene3D" id="3.40.630.30">
    <property type="match status" value="1"/>
</dbReference>
<evidence type="ECO:0000259" key="1">
    <source>
        <dbReference type="PROSITE" id="PS51186"/>
    </source>
</evidence>
<dbReference type="AlphaFoldDB" id="A0A9D9IQ27"/>
<dbReference type="InterPro" id="IPR000182">
    <property type="entry name" value="GNAT_dom"/>
</dbReference>
<proteinExistence type="predicted"/>
<sequence length="179" mass="20960">MIKLKENNCKDGFLDKIKNLYEASFPIDERRDFQDIIKLLDDKKSPFDVIAFTEDGEFSGFLSFWKWDDMRYFEHFAVEQSMRNGGRGAKYLCQAITDDSTPVILEVEPPVDEMARRRIGFYERNGLRLWNDLYYLQPAYGEGRSPLELKLMTAGEISFSGEDDEKILRIKRVVYGQNL</sequence>
<reference evidence="2" key="1">
    <citation type="submission" date="2020-10" db="EMBL/GenBank/DDBJ databases">
        <authorList>
            <person name="Gilroy R."/>
        </authorList>
    </citation>
    <scope>NUCLEOTIDE SEQUENCE</scope>
    <source>
        <strain evidence="2">6919</strain>
    </source>
</reference>
<protein>
    <submittedName>
        <fullName evidence="2">GNAT family N-acetyltransferase</fullName>
    </submittedName>
</protein>
<accession>A0A9D9IQ27</accession>
<reference evidence="2" key="2">
    <citation type="journal article" date="2021" name="PeerJ">
        <title>Extensive microbial diversity within the chicken gut microbiome revealed by metagenomics and culture.</title>
        <authorList>
            <person name="Gilroy R."/>
            <person name="Ravi A."/>
            <person name="Getino M."/>
            <person name="Pursley I."/>
            <person name="Horton D.L."/>
            <person name="Alikhan N.F."/>
            <person name="Baker D."/>
            <person name="Gharbi K."/>
            <person name="Hall N."/>
            <person name="Watson M."/>
            <person name="Adriaenssens E.M."/>
            <person name="Foster-Nyarko E."/>
            <person name="Jarju S."/>
            <person name="Secka A."/>
            <person name="Antonio M."/>
            <person name="Oren A."/>
            <person name="Chaudhuri R.R."/>
            <person name="La Ragione R."/>
            <person name="Hildebrand F."/>
            <person name="Pallen M.J."/>
        </authorList>
    </citation>
    <scope>NUCLEOTIDE SEQUENCE</scope>
    <source>
        <strain evidence="2">6919</strain>
    </source>
</reference>